<dbReference type="AlphaFoldDB" id="A0A975GRD6"/>
<evidence type="ECO:0000256" key="7">
    <source>
        <dbReference type="ARBA" id="ARBA00023016"/>
    </source>
</evidence>
<protein>
    <submittedName>
        <fullName evidence="8">Toxin-antitoxin system, toxin component, HicA domain-containing protein</fullName>
    </submittedName>
</protein>
<sequence length="59" mass="6960">MKRRELEQRLRIAGCYLKREGNSHSLWINPKHGITETIPRHTEIKEPLAKKILKNLKAD</sequence>
<dbReference type="GO" id="GO:0004519">
    <property type="term" value="F:endonuclease activity"/>
    <property type="evidence" value="ECO:0007669"/>
    <property type="project" value="UniProtKB-KW"/>
</dbReference>
<dbReference type="Proteomes" id="UP000663722">
    <property type="component" value="Chromosome"/>
</dbReference>
<dbReference type="SUPFAM" id="SSF54786">
    <property type="entry name" value="YcfA/nrd intein domain"/>
    <property type="match status" value="1"/>
</dbReference>
<keyword evidence="4" id="KW-0255">Endonuclease</keyword>
<organism evidence="8 9">
    <name type="scientific">Desulfonema magnum</name>
    <dbReference type="NCBI Taxonomy" id="45655"/>
    <lineage>
        <taxon>Bacteria</taxon>
        <taxon>Pseudomonadati</taxon>
        <taxon>Thermodesulfobacteriota</taxon>
        <taxon>Desulfobacteria</taxon>
        <taxon>Desulfobacterales</taxon>
        <taxon>Desulfococcaceae</taxon>
        <taxon>Desulfonema</taxon>
    </lineage>
</organism>
<keyword evidence="2" id="KW-1277">Toxin-antitoxin system</keyword>
<evidence type="ECO:0000313" key="8">
    <source>
        <dbReference type="EMBL" id="QTA90941.1"/>
    </source>
</evidence>
<dbReference type="EMBL" id="CP061800">
    <property type="protein sequence ID" value="QTA90941.1"/>
    <property type="molecule type" value="Genomic_DNA"/>
</dbReference>
<evidence type="ECO:0000256" key="6">
    <source>
        <dbReference type="ARBA" id="ARBA00022884"/>
    </source>
</evidence>
<keyword evidence="3" id="KW-0540">Nuclease</keyword>
<accession>A0A975GRD6</accession>
<keyword evidence="5" id="KW-0378">Hydrolase</keyword>
<comment type="similarity">
    <text evidence="1">Belongs to the HicA mRNA interferase family.</text>
</comment>
<dbReference type="GO" id="GO:0003729">
    <property type="term" value="F:mRNA binding"/>
    <property type="evidence" value="ECO:0007669"/>
    <property type="project" value="InterPro"/>
</dbReference>
<dbReference type="Gene3D" id="3.30.920.30">
    <property type="entry name" value="Hypothetical protein"/>
    <property type="match status" value="1"/>
</dbReference>
<keyword evidence="7" id="KW-0346">Stress response</keyword>
<dbReference type="InterPro" id="IPR038570">
    <property type="entry name" value="HicA_sf"/>
</dbReference>
<keyword evidence="6" id="KW-0694">RNA-binding</keyword>
<evidence type="ECO:0000256" key="4">
    <source>
        <dbReference type="ARBA" id="ARBA00022759"/>
    </source>
</evidence>
<evidence type="ECO:0000313" key="9">
    <source>
        <dbReference type="Proteomes" id="UP000663722"/>
    </source>
</evidence>
<dbReference type="GO" id="GO:0016787">
    <property type="term" value="F:hydrolase activity"/>
    <property type="evidence" value="ECO:0007669"/>
    <property type="project" value="UniProtKB-KW"/>
</dbReference>
<name>A0A975GRD6_9BACT</name>
<dbReference type="RefSeq" id="WP_207678919.1">
    <property type="nucleotide sequence ID" value="NZ_CP061800.1"/>
</dbReference>
<dbReference type="KEGG" id="dmm:dnm_070050"/>
<dbReference type="InterPro" id="IPR012933">
    <property type="entry name" value="HicA_mRNA_interferase"/>
</dbReference>
<proteinExistence type="inferred from homology"/>
<keyword evidence="9" id="KW-1185">Reference proteome</keyword>
<gene>
    <name evidence="8" type="ORF">dnm_070050</name>
</gene>
<evidence type="ECO:0000256" key="3">
    <source>
        <dbReference type="ARBA" id="ARBA00022722"/>
    </source>
</evidence>
<reference evidence="8" key="1">
    <citation type="journal article" date="2021" name="Microb. Physiol.">
        <title>Proteogenomic Insights into the Physiology of Marine, Sulfate-Reducing, Filamentous Desulfonema limicola and Desulfonema magnum.</title>
        <authorList>
            <person name="Schnaars V."/>
            <person name="Wohlbrand L."/>
            <person name="Scheve S."/>
            <person name="Hinrichs C."/>
            <person name="Reinhardt R."/>
            <person name="Rabus R."/>
        </authorList>
    </citation>
    <scope>NUCLEOTIDE SEQUENCE</scope>
    <source>
        <strain evidence="8">4be13</strain>
    </source>
</reference>
<evidence type="ECO:0000256" key="1">
    <source>
        <dbReference type="ARBA" id="ARBA00006620"/>
    </source>
</evidence>
<evidence type="ECO:0000256" key="2">
    <source>
        <dbReference type="ARBA" id="ARBA00022649"/>
    </source>
</evidence>
<dbReference type="Pfam" id="PF07927">
    <property type="entry name" value="HicA_toxin"/>
    <property type="match status" value="1"/>
</dbReference>
<evidence type="ECO:0000256" key="5">
    <source>
        <dbReference type="ARBA" id="ARBA00022801"/>
    </source>
</evidence>